<name>A0A9E7R7K2_9EURY</name>
<dbReference type="GeneID" id="74945228"/>
<reference evidence="1" key="1">
    <citation type="submission" date="2022-09" db="EMBL/GenBank/DDBJ databases">
        <title>Diverse halophilic archaea isolated from saline environments.</title>
        <authorList>
            <person name="Cui H.-L."/>
        </authorList>
    </citation>
    <scope>NUCLEOTIDE SEQUENCE</scope>
    <source>
        <strain evidence="1">ZS-35-S2</strain>
        <plasmid evidence="1">unnamed1</plasmid>
    </source>
</reference>
<evidence type="ECO:0000313" key="2">
    <source>
        <dbReference type="Proteomes" id="UP001057580"/>
    </source>
</evidence>
<dbReference type="AlphaFoldDB" id="A0A9E7R7K2"/>
<protein>
    <submittedName>
        <fullName evidence="1">Uncharacterized protein</fullName>
    </submittedName>
</protein>
<sequence>MTDTTTFSVKVDADVCDRFRDAVREENGKLRGELGRTVESLMLGYVRTRDSELAAATNAEILAEIRALRKEGATLIL</sequence>
<dbReference type="EMBL" id="CP104004">
    <property type="protein sequence ID" value="UWM56992.1"/>
    <property type="molecule type" value="Genomic_DNA"/>
</dbReference>
<evidence type="ECO:0000313" key="1">
    <source>
        <dbReference type="EMBL" id="UWM56992.1"/>
    </source>
</evidence>
<keyword evidence="2" id="KW-1185">Reference proteome</keyword>
<accession>A0A9E7R7K2</accession>
<keyword evidence="1" id="KW-0614">Plasmid</keyword>
<dbReference type="Proteomes" id="UP001057580">
    <property type="component" value="Plasmid unnamed1"/>
</dbReference>
<organism evidence="1 2">
    <name type="scientific">Salinirubellus salinus</name>
    <dbReference type="NCBI Taxonomy" id="1364945"/>
    <lineage>
        <taxon>Archaea</taxon>
        <taxon>Methanobacteriati</taxon>
        <taxon>Methanobacteriota</taxon>
        <taxon>Stenosarchaea group</taxon>
        <taxon>Halobacteria</taxon>
        <taxon>Halobacteriales</taxon>
        <taxon>Natronomonadaceae</taxon>
        <taxon>Salinirubellus</taxon>
    </lineage>
</organism>
<proteinExistence type="predicted"/>
<dbReference type="RefSeq" id="WP_260644103.1">
    <property type="nucleotide sequence ID" value="NZ_CP104004.1"/>
</dbReference>
<dbReference type="KEGG" id="ssai:N0B31_22360"/>
<geneLocation type="plasmid" evidence="1 2">
    <name>unnamed1</name>
</geneLocation>
<gene>
    <name evidence="1" type="ORF">N0B31_22360</name>
</gene>